<gene>
    <name evidence="9" type="ORF">BOLC9T56267H</name>
</gene>
<protein>
    <submittedName>
        <fullName evidence="9">Uncharacterized protein</fullName>
    </submittedName>
</protein>
<evidence type="ECO:0000256" key="5">
    <source>
        <dbReference type="ARBA" id="ARBA00022692"/>
    </source>
</evidence>
<organism evidence="9">
    <name type="scientific">Brassica oleracea</name>
    <name type="common">Wild cabbage</name>
    <dbReference type="NCBI Taxonomy" id="3712"/>
    <lineage>
        <taxon>Eukaryota</taxon>
        <taxon>Viridiplantae</taxon>
        <taxon>Streptophyta</taxon>
        <taxon>Embryophyta</taxon>
        <taxon>Tracheophyta</taxon>
        <taxon>Spermatophyta</taxon>
        <taxon>Magnoliopsida</taxon>
        <taxon>eudicotyledons</taxon>
        <taxon>Gunneridae</taxon>
        <taxon>Pentapetalae</taxon>
        <taxon>rosids</taxon>
        <taxon>malvids</taxon>
        <taxon>Brassicales</taxon>
        <taxon>Brassicaceae</taxon>
        <taxon>Brassiceae</taxon>
        <taxon>Brassica</taxon>
    </lineage>
</organism>
<evidence type="ECO:0000256" key="1">
    <source>
        <dbReference type="ARBA" id="ARBA00004141"/>
    </source>
</evidence>
<keyword evidence="7 8" id="KW-0472">Membrane</keyword>
<dbReference type="GO" id="GO:0000139">
    <property type="term" value="C:Golgi membrane"/>
    <property type="evidence" value="ECO:0007669"/>
    <property type="project" value="TreeGrafter"/>
</dbReference>
<dbReference type="PANTHER" id="PTHR10778">
    <property type="entry name" value="SOLUTE CARRIER FAMILY 35 MEMBER B"/>
    <property type="match status" value="1"/>
</dbReference>
<evidence type="ECO:0000256" key="6">
    <source>
        <dbReference type="ARBA" id="ARBA00022989"/>
    </source>
</evidence>
<evidence type="ECO:0000256" key="4">
    <source>
        <dbReference type="ARBA" id="ARBA00022449"/>
    </source>
</evidence>
<sequence>MLMGTLVYGITYTFPEYIFHFLVFALLKVCTCAPFKDLITSYSTSKCSFLNLAFDGFTNATQDSIASRYPKTETWDIMLEMNLWDTIYNMVYKFRF</sequence>
<dbReference type="Pfam" id="PF08449">
    <property type="entry name" value="UAA"/>
    <property type="match status" value="1"/>
</dbReference>
<reference evidence="9" key="1">
    <citation type="submission" date="2018-11" db="EMBL/GenBank/DDBJ databases">
        <authorList>
            <consortium name="Genoscope - CEA"/>
            <person name="William W."/>
        </authorList>
    </citation>
    <scope>NUCLEOTIDE SEQUENCE</scope>
</reference>
<dbReference type="PANTHER" id="PTHR10778:SF36">
    <property type="entry name" value="UDP-GALACTOSE_UDP-GLUCOSE TRANSPORTER 1"/>
    <property type="match status" value="1"/>
</dbReference>
<dbReference type="InterPro" id="IPR013657">
    <property type="entry name" value="SCL35B1-4/HUT1"/>
</dbReference>
<evidence type="ECO:0000256" key="8">
    <source>
        <dbReference type="SAM" id="Phobius"/>
    </source>
</evidence>
<accession>A0A3P6E6N1</accession>
<keyword evidence="4" id="KW-0050">Antiport</keyword>
<name>A0A3P6E6N1_BRAOL</name>
<evidence type="ECO:0000256" key="7">
    <source>
        <dbReference type="ARBA" id="ARBA00023136"/>
    </source>
</evidence>
<keyword evidence="6 8" id="KW-1133">Transmembrane helix</keyword>
<evidence type="ECO:0000256" key="2">
    <source>
        <dbReference type="ARBA" id="ARBA00008349"/>
    </source>
</evidence>
<dbReference type="GO" id="GO:0015297">
    <property type="term" value="F:antiporter activity"/>
    <property type="evidence" value="ECO:0007669"/>
    <property type="project" value="UniProtKB-KW"/>
</dbReference>
<evidence type="ECO:0000256" key="3">
    <source>
        <dbReference type="ARBA" id="ARBA00022448"/>
    </source>
</evidence>
<keyword evidence="3" id="KW-0813">Transport</keyword>
<dbReference type="GO" id="GO:0005459">
    <property type="term" value="F:UDP-galactose transmembrane transporter activity"/>
    <property type="evidence" value="ECO:0007669"/>
    <property type="project" value="TreeGrafter"/>
</dbReference>
<dbReference type="GO" id="GO:0005789">
    <property type="term" value="C:endoplasmic reticulum membrane"/>
    <property type="evidence" value="ECO:0007669"/>
    <property type="project" value="TreeGrafter"/>
</dbReference>
<proteinExistence type="inferred from homology"/>
<comment type="similarity">
    <text evidence="2">Belongs to the nucleotide-sugar transporter family. UDP-galactose:UMP antiporter (TC 2.A.7.11) subfamily.</text>
</comment>
<feature type="transmembrane region" description="Helical" evidence="8">
    <location>
        <begin position="6"/>
        <end position="27"/>
    </location>
</feature>
<evidence type="ECO:0000313" key="9">
    <source>
        <dbReference type="EMBL" id="VDD30944.1"/>
    </source>
</evidence>
<keyword evidence="5 8" id="KW-0812">Transmembrane</keyword>
<comment type="subcellular location">
    <subcellularLocation>
        <location evidence="1">Membrane</location>
        <topology evidence="1">Multi-pass membrane protein</topology>
    </subcellularLocation>
</comment>
<dbReference type="GO" id="GO:0005460">
    <property type="term" value="F:UDP-glucose transmembrane transporter activity"/>
    <property type="evidence" value="ECO:0007669"/>
    <property type="project" value="TreeGrafter"/>
</dbReference>
<dbReference type="AlphaFoldDB" id="A0A3P6E6N1"/>
<dbReference type="EMBL" id="LR031875">
    <property type="protein sequence ID" value="VDD30944.1"/>
    <property type="molecule type" value="Genomic_DNA"/>
</dbReference>